<proteinExistence type="predicted"/>
<feature type="region of interest" description="Disordered" evidence="1">
    <location>
        <begin position="158"/>
        <end position="186"/>
    </location>
</feature>
<organism evidence="3 4">
    <name type="scientific">Parthenolecanium corni</name>
    <dbReference type="NCBI Taxonomy" id="536013"/>
    <lineage>
        <taxon>Eukaryota</taxon>
        <taxon>Metazoa</taxon>
        <taxon>Ecdysozoa</taxon>
        <taxon>Arthropoda</taxon>
        <taxon>Hexapoda</taxon>
        <taxon>Insecta</taxon>
        <taxon>Pterygota</taxon>
        <taxon>Neoptera</taxon>
        <taxon>Paraneoptera</taxon>
        <taxon>Hemiptera</taxon>
        <taxon>Sternorrhyncha</taxon>
        <taxon>Coccoidea</taxon>
        <taxon>Coccidae</taxon>
        <taxon>Parthenolecanium</taxon>
    </lineage>
</organism>
<sequence>MSLLSMHNRYWNGVPLLPRKPYRSTERCLITVILCTFLLVVCGTFYLPELRNTAATRESLSRVYRHMQNAGPEFLIPAPPHAEAAHDRVKPFNRHFNLQSDDDPHVLDDAKKLRAKIEEEHRSQKVLERPNILLPVREDASPAKPLAFKDEKVYSKSTSSSSSVALPPASSGHNPVIIGGEDRDESIRQKRQKIVEGGSIAEQINDEINDRMHPLGS</sequence>
<keyword evidence="2" id="KW-1133">Transmembrane helix</keyword>
<keyword evidence="2" id="KW-0472">Membrane</keyword>
<dbReference type="EMBL" id="JBBCAQ010000037">
    <property type="protein sequence ID" value="KAK7574060.1"/>
    <property type="molecule type" value="Genomic_DNA"/>
</dbReference>
<name>A0AAN9XZD7_9HEMI</name>
<dbReference type="Proteomes" id="UP001367676">
    <property type="component" value="Unassembled WGS sequence"/>
</dbReference>
<evidence type="ECO:0000256" key="1">
    <source>
        <dbReference type="SAM" id="MobiDB-lite"/>
    </source>
</evidence>
<evidence type="ECO:0000256" key="2">
    <source>
        <dbReference type="SAM" id="Phobius"/>
    </source>
</evidence>
<keyword evidence="4" id="KW-1185">Reference proteome</keyword>
<feature type="compositionally biased region" description="Low complexity" evidence="1">
    <location>
        <begin position="158"/>
        <end position="171"/>
    </location>
</feature>
<gene>
    <name evidence="3" type="ORF">V9T40_011251</name>
</gene>
<protein>
    <submittedName>
        <fullName evidence="3">Uncharacterized protein</fullName>
    </submittedName>
</protein>
<reference evidence="3 4" key="1">
    <citation type="submission" date="2024-03" db="EMBL/GenBank/DDBJ databases">
        <title>Adaptation during the transition from Ophiocordyceps entomopathogen to insect associate is accompanied by gene loss and intensified selection.</title>
        <authorList>
            <person name="Ward C.M."/>
            <person name="Onetto C.A."/>
            <person name="Borneman A.R."/>
        </authorList>
    </citation>
    <scope>NUCLEOTIDE SEQUENCE [LARGE SCALE GENOMIC DNA]</scope>
    <source>
        <strain evidence="3">AWRI1</strain>
        <tissue evidence="3">Single Adult Female</tissue>
    </source>
</reference>
<accession>A0AAN9XZD7</accession>
<evidence type="ECO:0000313" key="3">
    <source>
        <dbReference type="EMBL" id="KAK7574060.1"/>
    </source>
</evidence>
<comment type="caution">
    <text evidence="3">The sequence shown here is derived from an EMBL/GenBank/DDBJ whole genome shotgun (WGS) entry which is preliminary data.</text>
</comment>
<evidence type="ECO:0000313" key="4">
    <source>
        <dbReference type="Proteomes" id="UP001367676"/>
    </source>
</evidence>
<feature type="transmembrane region" description="Helical" evidence="2">
    <location>
        <begin position="28"/>
        <end position="47"/>
    </location>
</feature>
<dbReference type="AlphaFoldDB" id="A0AAN9XZD7"/>
<keyword evidence="2" id="KW-0812">Transmembrane</keyword>